<evidence type="ECO:0000313" key="3">
    <source>
        <dbReference type="Proteomes" id="UP000471293"/>
    </source>
</evidence>
<dbReference type="EMBL" id="JAAGLQ010000746">
    <property type="protein sequence ID" value="NEA20671.1"/>
    <property type="molecule type" value="Genomic_DNA"/>
</dbReference>
<keyword evidence="1" id="KW-1133">Transmembrane helix</keyword>
<organism evidence="2 3">
    <name type="scientific">Streptomyces halstedii</name>
    <dbReference type="NCBI Taxonomy" id="1944"/>
    <lineage>
        <taxon>Bacteria</taxon>
        <taxon>Bacillati</taxon>
        <taxon>Actinomycetota</taxon>
        <taxon>Actinomycetes</taxon>
        <taxon>Kitasatosporales</taxon>
        <taxon>Streptomycetaceae</taxon>
        <taxon>Streptomyces</taxon>
    </lineage>
</organism>
<keyword evidence="1" id="KW-0472">Membrane</keyword>
<accession>A0A6N9UA61</accession>
<protein>
    <submittedName>
        <fullName evidence="2">Uncharacterized protein</fullName>
    </submittedName>
</protein>
<feature type="transmembrane region" description="Helical" evidence="1">
    <location>
        <begin position="111"/>
        <end position="130"/>
    </location>
</feature>
<proteinExistence type="predicted"/>
<gene>
    <name evidence="2" type="ORF">G3I29_35585</name>
</gene>
<dbReference type="AlphaFoldDB" id="A0A6N9UA61"/>
<comment type="caution">
    <text evidence="2">The sequence shown here is derived from an EMBL/GenBank/DDBJ whole genome shotgun (WGS) entry which is preliminary data.</text>
</comment>
<dbReference type="RefSeq" id="WP_164350579.1">
    <property type="nucleotide sequence ID" value="NZ_JAAGLQ010000746.1"/>
</dbReference>
<reference evidence="2 3" key="1">
    <citation type="submission" date="2020-01" db="EMBL/GenBank/DDBJ databases">
        <title>Insect and environment-associated Actinomycetes.</title>
        <authorList>
            <person name="Currrie C."/>
            <person name="Chevrette M."/>
            <person name="Carlson C."/>
            <person name="Stubbendieck R."/>
            <person name="Wendt-Pienkowski E."/>
        </authorList>
    </citation>
    <scope>NUCLEOTIDE SEQUENCE [LARGE SCALE GENOMIC DNA]</scope>
    <source>
        <strain evidence="2 3">SID11342</strain>
    </source>
</reference>
<keyword evidence="1" id="KW-0812">Transmembrane</keyword>
<sequence length="134" mass="14315">MGRDQAAAATETVLLVLDPDSCLPETARDVEDLTIRLRGHVLELGATLSAGDPVLVAAQKLSLMPLPEGYLPSRVHLVQLAEATACLVRAVRNSGTVRPARKRPLLPRRDVVRLIVFAGALISIVLGSSLPRLP</sequence>
<name>A0A6N9UA61_STRHA</name>
<evidence type="ECO:0000256" key="1">
    <source>
        <dbReference type="SAM" id="Phobius"/>
    </source>
</evidence>
<evidence type="ECO:0000313" key="2">
    <source>
        <dbReference type="EMBL" id="NEA20671.1"/>
    </source>
</evidence>
<dbReference type="Proteomes" id="UP000471293">
    <property type="component" value="Unassembled WGS sequence"/>
</dbReference>